<protein>
    <recommendedName>
        <fullName evidence="1">DUF4097 domain-containing protein</fullName>
    </recommendedName>
</protein>
<dbReference type="RefSeq" id="WP_153531326.1">
    <property type="nucleotide sequence ID" value="NZ_WEGH01000001.1"/>
</dbReference>
<evidence type="ECO:0000313" key="2">
    <source>
        <dbReference type="EMBL" id="MQY03380.1"/>
    </source>
</evidence>
<organism evidence="2 3">
    <name type="scientific">Actinomadura macrotermitis</name>
    <dbReference type="NCBI Taxonomy" id="2585200"/>
    <lineage>
        <taxon>Bacteria</taxon>
        <taxon>Bacillati</taxon>
        <taxon>Actinomycetota</taxon>
        <taxon>Actinomycetes</taxon>
        <taxon>Streptosporangiales</taxon>
        <taxon>Thermomonosporaceae</taxon>
        <taxon>Actinomadura</taxon>
    </lineage>
</organism>
<name>A0A7K0BQA8_9ACTN</name>
<evidence type="ECO:0000259" key="1">
    <source>
        <dbReference type="Pfam" id="PF13349"/>
    </source>
</evidence>
<evidence type="ECO:0000313" key="3">
    <source>
        <dbReference type="Proteomes" id="UP000487268"/>
    </source>
</evidence>
<feature type="domain" description="DUF4097" evidence="1">
    <location>
        <begin position="54"/>
        <end position="257"/>
    </location>
</feature>
<keyword evidence="3" id="KW-1185">Reference proteome</keyword>
<sequence length="275" mass="28082">MSRWTIEEPTTLDFDGVVALRTTLIAGSISVLASDERPSVQISRVDGAPLTVTHEAGMLTISHERLLEGVLSLLRSHRVRADITVTVPRECPVTLNLVSADAVVSGVVARTSVKSASGLVTIDGVTGRVDANTVSGAVEAQGLDGSIDFVSISGDLSLAGGTVQRLSARSVSGRIAADVELGDSGSVEVNTVSGEVTLRVPESTGATVTLNSASGRIASSFAGLGRAERPVAQQLSGEIGDGSGRLAVLTVSGGVTLLARPGDDAGEITTPRMEK</sequence>
<dbReference type="Pfam" id="PF13349">
    <property type="entry name" value="DUF4097"/>
    <property type="match status" value="1"/>
</dbReference>
<gene>
    <name evidence="2" type="ORF">ACRB68_14220</name>
</gene>
<dbReference type="AlphaFoldDB" id="A0A7K0BQA8"/>
<dbReference type="EMBL" id="WEGH01000001">
    <property type="protein sequence ID" value="MQY03380.1"/>
    <property type="molecule type" value="Genomic_DNA"/>
</dbReference>
<reference evidence="2 3" key="1">
    <citation type="submission" date="2019-10" db="EMBL/GenBank/DDBJ databases">
        <title>Actinomadura rubteroloni sp. nov. and Actinomadura macrotermitis sp. nov., isolated from the gut of fungus growing-termite Macrotermes natalensis.</title>
        <authorList>
            <person name="Benndorf R."/>
            <person name="Martin K."/>
            <person name="Kuefner M."/>
            <person name="De Beer W."/>
            <person name="Kaster A.-K."/>
            <person name="Vollmers J."/>
            <person name="Poulsen M."/>
            <person name="Beemelmanns C."/>
        </authorList>
    </citation>
    <scope>NUCLEOTIDE SEQUENCE [LARGE SCALE GENOMIC DNA]</scope>
    <source>
        <strain evidence="2 3">RB68</strain>
    </source>
</reference>
<dbReference type="InterPro" id="IPR025164">
    <property type="entry name" value="Toastrack_DUF4097"/>
</dbReference>
<dbReference type="OrthoDB" id="3367592at2"/>
<comment type="caution">
    <text evidence="2">The sequence shown here is derived from an EMBL/GenBank/DDBJ whole genome shotgun (WGS) entry which is preliminary data.</text>
</comment>
<accession>A0A7K0BQA8</accession>
<dbReference type="Proteomes" id="UP000487268">
    <property type="component" value="Unassembled WGS sequence"/>
</dbReference>
<proteinExistence type="predicted"/>